<keyword evidence="8" id="KW-0472">Membrane</keyword>
<evidence type="ECO:0000256" key="4">
    <source>
        <dbReference type="ARBA" id="ARBA00022827"/>
    </source>
</evidence>
<dbReference type="InterPro" id="IPR036188">
    <property type="entry name" value="FAD/NAD-bd_sf"/>
</dbReference>
<dbReference type="GO" id="GO:0019363">
    <property type="term" value="P:pyridine nucleotide biosynthetic process"/>
    <property type="evidence" value="ECO:0007669"/>
    <property type="project" value="UniProtKB-KW"/>
</dbReference>
<protein>
    <submittedName>
        <fullName evidence="10">Kynurenine 3monooxygenase [Bombyx mori]</fullName>
    </submittedName>
</protein>
<evidence type="ECO:0000256" key="5">
    <source>
        <dbReference type="ARBA" id="ARBA00022857"/>
    </source>
</evidence>
<evidence type="ECO:0000256" key="1">
    <source>
        <dbReference type="ARBA" id="ARBA00001974"/>
    </source>
</evidence>
<dbReference type="PANTHER" id="PTHR46028:SF2">
    <property type="entry name" value="KYNURENINE 3-MONOOXYGENASE"/>
    <property type="match status" value="1"/>
</dbReference>
<reference evidence="10" key="1">
    <citation type="submission" date="2014-05" db="EMBL/GenBank/DDBJ databases">
        <authorList>
            <person name="Chronopoulou M."/>
        </authorList>
    </citation>
    <scope>NUCLEOTIDE SEQUENCE</scope>
    <source>
        <tissue evidence="10">Whole organism</tissue>
    </source>
</reference>
<name>A0A0K2SVV1_LEPSM</name>
<evidence type="ECO:0000256" key="2">
    <source>
        <dbReference type="ARBA" id="ARBA00022630"/>
    </source>
</evidence>
<keyword evidence="8" id="KW-0812">Transmembrane</keyword>
<evidence type="ECO:0000256" key="3">
    <source>
        <dbReference type="ARBA" id="ARBA00022642"/>
    </source>
</evidence>
<dbReference type="SUPFAM" id="SSF51905">
    <property type="entry name" value="FAD/NAD(P)-binding domain"/>
    <property type="match status" value="1"/>
</dbReference>
<dbReference type="GO" id="GO:0004502">
    <property type="term" value="F:kynurenine 3-monooxygenase activity"/>
    <property type="evidence" value="ECO:0007669"/>
    <property type="project" value="TreeGrafter"/>
</dbReference>
<organism evidence="10">
    <name type="scientific">Lepeophtheirus salmonis</name>
    <name type="common">Salmon louse</name>
    <name type="synonym">Caligus salmonis</name>
    <dbReference type="NCBI Taxonomy" id="72036"/>
    <lineage>
        <taxon>Eukaryota</taxon>
        <taxon>Metazoa</taxon>
        <taxon>Ecdysozoa</taxon>
        <taxon>Arthropoda</taxon>
        <taxon>Crustacea</taxon>
        <taxon>Multicrustacea</taxon>
        <taxon>Hexanauplia</taxon>
        <taxon>Copepoda</taxon>
        <taxon>Siphonostomatoida</taxon>
        <taxon>Caligidae</taxon>
        <taxon>Lepeophtheirus</taxon>
    </lineage>
</organism>
<evidence type="ECO:0000256" key="7">
    <source>
        <dbReference type="ARBA" id="ARBA00023033"/>
    </source>
</evidence>
<sequence length="419" mass="48348">MEHVPGRSINLALSVRGLSGLSLVGLDDHMKKSYGIPMYARKIHSTNGNLNNVPYGKKDQAILSIGRRYLNEILITEGENYPNLHRYFEHKLIECDPKTAKLKFEHEGKIVDVDVDFVIGCDGAFSSVRKAIMKSTVFNYEQHYIPHAYKELCVPPTKDGQFAMDSNFLHIWPRNQFMMIALPNQDKSFTVTLFMPFEKFNSLVDEATLMDFFETYFPDSIPLIGKDKLIADYFSTKDSPLISIKCSPYNYQDKVLILGDAAHAMVPFYGQGMNCGLEDVTTLDSFFDKYPDDLKKVFEEFSKFRSIDAQAMCDLAMYNYVEMRDLVTKKGFLIRKFFDDILHWFMPSFWVPLYTSVTFSRMRYHECIKNKKWQDNCVANFGSFILKGLFVGALFLGYEQRQSLALFVNKSVDHFVSKL</sequence>
<feature type="transmembrane region" description="Helical" evidence="8">
    <location>
        <begin position="341"/>
        <end position="357"/>
    </location>
</feature>
<proteinExistence type="predicted"/>
<dbReference type="Pfam" id="PF01494">
    <property type="entry name" value="FAD_binding_3"/>
    <property type="match status" value="1"/>
</dbReference>
<evidence type="ECO:0000256" key="8">
    <source>
        <dbReference type="SAM" id="Phobius"/>
    </source>
</evidence>
<dbReference type="FunFam" id="3.50.50.60:FF:000185">
    <property type="entry name" value="Kynurenine 3-monooxygenase"/>
    <property type="match status" value="1"/>
</dbReference>
<keyword evidence="7 10" id="KW-0503">Monooxygenase</keyword>
<dbReference type="EMBL" id="HACA01000567">
    <property type="protein sequence ID" value="CDW17928.1"/>
    <property type="molecule type" value="Transcribed_RNA"/>
</dbReference>
<accession>A0A0K2SVV1</accession>
<keyword evidence="6" id="KW-0560">Oxidoreductase</keyword>
<dbReference type="GO" id="GO:0070189">
    <property type="term" value="P:kynurenine metabolic process"/>
    <property type="evidence" value="ECO:0007669"/>
    <property type="project" value="TreeGrafter"/>
</dbReference>
<dbReference type="OrthoDB" id="10053569at2759"/>
<keyword evidence="2" id="KW-0285">Flavoprotein</keyword>
<evidence type="ECO:0000259" key="9">
    <source>
        <dbReference type="Pfam" id="PF01494"/>
    </source>
</evidence>
<keyword evidence="8" id="KW-1133">Transmembrane helix</keyword>
<comment type="cofactor">
    <cofactor evidence="1">
        <name>FAD</name>
        <dbReference type="ChEBI" id="CHEBI:57692"/>
    </cofactor>
</comment>
<dbReference type="AlphaFoldDB" id="A0A0K2SVV1"/>
<keyword evidence="4" id="KW-0274">FAD</keyword>
<feature type="domain" description="FAD-binding" evidence="9">
    <location>
        <begin position="23"/>
        <end position="283"/>
    </location>
</feature>
<evidence type="ECO:0000256" key="6">
    <source>
        <dbReference type="ARBA" id="ARBA00023002"/>
    </source>
</evidence>
<dbReference type="Gene3D" id="3.50.50.60">
    <property type="entry name" value="FAD/NAD(P)-binding domain"/>
    <property type="match status" value="1"/>
</dbReference>
<keyword evidence="5" id="KW-0521">NADP</keyword>
<gene>
    <name evidence="10" type="primary">Kmo</name>
</gene>
<evidence type="ECO:0000313" key="10">
    <source>
        <dbReference type="EMBL" id="CDW17928.1"/>
    </source>
</evidence>
<dbReference type="GO" id="GO:0071949">
    <property type="term" value="F:FAD binding"/>
    <property type="evidence" value="ECO:0007669"/>
    <property type="project" value="InterPro"/>
</dbReference>
<feature type="transmembrane region" description="Helical" evidence="8">
    <location>
        <begin position="378"/>
        <end position="398"/>
    </location>
</feature>
<dbReference type="PANTHER" id="PTHR46028">
    <property type="entry name" value="KYNURENINE 3-MONOOXYGENASE"/>
    <property type="match status" value="1"/>
</dbReference>
<dbReference type="PRINTS" id="PR00420">
    <property type="entry name" value="RNGMNOXGNASE"/>
</dbReference>
<keyword evidence="3" id="KW-0662">Pyridine nucleotide biosynthesis</keyword>
<dbReference type="InterPro" id="IPR002938">
    <property type="entry name" value="FAD-bd"/>
</dbReference>
<dbReference type="GO" id="GO:0005741">
    <property type="term" value="C:mitochondrial outer membrane"/>
    <property type="evidence" value="ECO:0007669"/>
    <property type="project" value="TreeGrafter"/>
</dbReference>